<evidence type="ECO:0000313" key="6">
    <source>
        <dbReference type="Proteomes" id="UP000765509"/>
    </source>
</evidence>
<dbReference type="Proteomes" id="UP000765509">
    <property type="component" value="Unassembled WGS sequence"/>
</dbReference>
<reference evidence="5" key="1">
    <citation type="submission" date="2021-03" db="EMBL/GenBank/DDBJ databases">
        <title>Draft genome sequence of rust myrtle Austropuccinia psidii MF-1, a brazilian biotype.</title>
        <authorList>
            <person name="Quecine M.C."/>
            <person name="Pachon D.M.R."/>
            <person name="Bonatelli M.L."/>
            <person name="Correr F.H."/>
            <person name="Franceschini L.M."/>
            <person name="Leite T.F."/>
            <person name="Margarido G.R.A."/>
            <person name="Almeida C.A."/>
            <person name="Ferrarezi J.A."/>
            <person name="Labate C.A."/>
        </authorList>
    </citation>
    <scope>NUCLEOTIDE SEQUENCE</scope>
    <source>
        <strain evidence="5">MF-1</strain>
    </source>
</reference>
<gene>
    <name evidence="5" type="ORF">O181_011428</name>
</gene>
<feature type="domain" description="CCHC-type" evidence="4">
    <location>
        <begin position="222"/>
        <end position="235"/>
    </location>
</feature>
<feature type="region of interest" description="Disordered" evidence="3">
    <location>
        <begin position="249"/>
        <end position="277"/>
    </location>
</feature>
<name>A0A9Q3GL98_9BASI</name>
<evidence type="ECO:0000256" key="1">
    <source>
        <dbReference type="ARBA" id="ARBA00022664"/>
    </source>
</evidence>
<organism evidence="5 6">
    <name type="scientific">Austropuccinia psidii MF-1</name>
    <dbReference type="NCBI Taxonomy" id="1389203"/>
    <lineage>
        <taxon>Eukaryota</taxon>
        <taxon>Fungi</taxon>
        <taxon>Dikarya</taxon>
        <taxon>Basidiomycota</taxon>
        <taxon>Pucciniomycotina</taxon>
        <taxon>Pucciniomycetes</taxon>
        <taxon>Pucciniales</taxon>
        <taxon>Sphaerophragmiaceae</taxon>
        <taxon>Austropuccinia</taxon>
    </lineage>
</organism>
<sequence length="525" mass="60716">MKPQPQGNALDDPYKQEDTKPDSSLGNKARSPSQYQDRDNISHLEKEALKQLPEASSWPKLSGTGEHDHMERIDYIDGLSIDLQSIQDFCINGELYTEFKAYASIWYTEMKEVHGRRNWPWWKSNIIQKYCNDPYEWCLRQSKRLKAIDPEISIQMRSHKLLKQIPGELAHSVKCRCNQSCTLDDISNTLEDYFERDTTIESGLQRQTQRKKAEVTKKRNNCHNCGSTDHYANNCLNVKKKVYAIEHVPEEESPQQDSESDSMGDAIREQSDDDQDPREELLVENQQETQIEIQDIELEAGMPQGTSKKNLCKHTQDEQTFLVTPTKEMAYIHATVIKITVCIENDQHPLIIVSGAHCSIVARTYLDHHFPNWDKQLLPAKEKNLKPTLGKMTSIGTSIKELIILHRIGNIRLNSEFFVLKDAQIQGFLLMKDYQRMYGMDIHNSKNRHITIGTNKEKEFSLDIYQISTHDPLPSFAIGEEPLGKIRGHDVELYLDVGRPYLLMLRRPPYPESPETRKDIEKHIN</sequence>
<keyword evidence="2" id="KW-0862">Zinc</keyword>
<dbReference type="GO" id="GO:0008270">
    <property type="term" value="F:zinc ion binding"/>
    <property type="evidence" value="ECO:0007669"/>
    <property type="project" value="UniProtKB-KW"/>
</dbReference>
<evidence type="ECO:0000313" key="5">
    <source>
        <dbReference type="EMBL" id="MBW0471713.1"/>
    </source>
</evidence>
<proteinExistence type="predicted"/>
<evidence type="ECO:0000259" key="4">
    <source>
        <dbReference type="PROSITE" id="PS50158"/>
    </source>
</evidence>
<feature type="compositionally biased region" description="Polar residues" evidence="3">
    <location>
        <begin position="22"/>
        <end position="35"/>
    </location>
</feature>
<evidence type="ECO:0000256" key="3">
    <source>
        <dbReference type="SAM" id="MobiDB-lite"/>
    </source>
</evidence>
<keyword evidence="6" id="KW-1185">Reference proteome</keyword>
<protein>
    <recommendedName>
        <fullName evidence="4">CCHC-type domain-containing protein</fullName>
    </recommendedName>
</protein>
<dbReference type="AlphaFoldDB" id="A0A9Q3GL98"/>
<feature type="compositionally biased region" description="Acidic residues" evidence="3">
    <location>
        <begin position="251"/>
        <end position="262"/>
    </location>
</feature>
<feature type="region of interest" description="Disordered" evidence="3">
    <location>
        <begin position="1"/>
        <end position="43"/>
    </location>
</feature>
<comment type="caution">
    <text evidence="5">The sequence shown here is derived from an EMBL/GenBank/DDBJ whole genome shotgun (WGS) entry which is preliminary data.</text>
</comment>
<dbReference type="PROSITE" id="PS50158">
    <property type="entry name" value="ZF_CCHC"/>
    <property type="match status" value="1"/>
</dbReference>
<dbReference type="InterPro" id="IPR036875">
    <property type="entry name" value="Znf_CCHC_sf"/>
</dbReference>
<dbReference type="EMBL" id="AVOT02002841">
    <property type="protein sequence ID" value="MBW0471713.1"/>
    <property type="molecule type" value="Genomic_DNA"/>
</dbReference>
<keyword evidence="2" id="KW-0479">Metal-binding</keyword>
<feature type="compositionally biased region" description="Basic and acidic residues" evidence="3">
    <location>
        <begin position="12"/>
        <end position="21"/>
    </location>
</feature>
<dbReference type="GO" id="GO:0003676">
    <property type="term" value="F:nucleic acid binding"/>
    <property type="evidence" value="ECO:0007669"/>
    <property type="project" value="InterPro"/>
</dbReference>
<evidence type="ECO:0000256" key="2">
    <source>
        <dbReference type="PROSITE-ProRule" id="PRU00047"/>
    </source>
</evidence>
<dbReference type="InterPro" id="IPR001878">
    <property type="entry name" value="Znf_CCHC"/>
</dbReference>
<dbReference type="SUPFAM" id="SSF57756">
    <property type="entry name" value="Retrovirus zinc finger-like domains"/>
    <property type="match status" value="1"/>
</dbReference>
<accession>A0A9Q3GL98</accession>
<keyword evidence="1" id="KW-0507">mRNA processing</keyword>
<dbReference type="GO" id="GO:0006397">
    <property type="term" value="P:mRNA processing"/>
    <property type="evidence" value="ECO:0007669"/>
    <property type="project" value="UniProtKB-KW"/>
</dbReference>
<keyword evidence="2" id="KW-0863">Zinc-finger</keyword>